<gene>
    <name evidence="2" type="ORF">AVDCRST_MAG67-1990</name>
</gene>
<feature type="chain" id="PRO_5026756360" evidence="1">
    <location>
        <begin position="25"/>
        <end position="217"/>
    </location>
</feature>
<dbReference type="AlphaFoldDB" id="A0A6J4SQA8"/>
<accession>A0A6J4SQA8</accession>
<dbReference type="EMBL" id="CADCVQ010000081">
    <property type="protein sequence ID" value="CAA9501080.1"/>
    <property type="molecule type" value="Genomic_DNA"/>
</dbReference>
<name>A0A6J4SQA8_9ACTN</name>
<keyword evidence="1" id="KW-0732">Signal</keyword>
<evidence type="ECO:0000313" key="2">
    <source>
        <dbReference type="EMBL" id="CAA9501080.1"/>
    </source>
</evidence>
<reference evidence="2" key="1">
    <citation type="submission" date="2020-02" db="EMBL/GenBank/DDBJ databases">
        <authorList>
            <person name="Meier V. D."/>
        </authorList>
    </citation>
    <scope>NUCLEOTIDE SEQUENCE</scope>
    <source>
        <strain evidence="2">AVDCRST_MAG67</strain>
    </source>
</reference>
<proteinExistence type="predicted"/>
<evidence type="ECO:0000256" key="1">
    <source>
        <dbReference type="SAM" id="SignalP"/>
    </source>
</evidence>
<feature type="signal peptide" evidence="1">
    <location>
        <begin position="1"/>
        <end position="24"/>
    </location>
</feature>
<sequence>MPRRSILALVTCAVTVAGASGADAATLQTDTRCYQERQEVVVRGAGFAPLATINVARNGRVFASALADANGAFIGKFVTPVMPDEVRERLYDLSASDTINTAATRYRATKIFANFKPGSGDPETLRVRFTVNGFGLVKTGVPVYVHYVSPKGSERRTVRLGTTTGVCGRIVRTRKRRLFPFEAERGRWILQFDTRKKYERATSRRRTPWVRKPVEIS</sequence>
<protein>
    <submittedName>
        <fullName evidence="2">Uncharacterized protein</fullName>
    </submittedName>
</protein>
<organism evidence="2">
    <name type="scientific">uncultured Solirubrobacteraceae bacterium</name>
    <dbReference type="NCBI Taxonomy" id="1162706"/>
    <lineage>
        <taxon>Bacteria</taxon>
        <taxon>Bacillati</taxon>
        <taxon>Actinomycetota</taxon>
        <taxon>Thermoleophilia</taxon>
        <taxon>Solirubrobacterales</taxon>
        <taxon>Solirubrobacteraceae</taxon>
        <taxon>environmental samples</taxon>
    </lineage>
</organism>